<protein>
    <submittedName>
        <fullName evidence="1">Uncharacterized protein</fullName>
    </submittedName>
</protein>
<sequence>MPYSCTSAPTSLYGHHKLELRMVDTKHVFQISGIKNAYKKGKLLHGIHKLGGKYIGGSGYSDRTTHLIVTHAPMASEKFLAACAGGKWIVNPNYVLDSAKNGSWLPEEPYELYSSLDIPGTSNSVRKWRQKVTGGAVAGAFQGWAVLLIVKPTQRDIFRRILKAGKATVYLSPPLSNADVTHVLTNPYKMTHTDLAPCYSIKHLARHLLGKKVCSSMGMTSTLDLPVELTTEDEPVETTTEDEPVETTTEDEPVETTTEDEPIETLTEDFLEMEARDYFSQIEESRRHRKEPRTMSYNTPVPNSQTFRVSFQNVPNITECGFFTEALEELRTDLQPGQLPPASLLQPLMQHALHGEAKPQFYTVFHTVLNTILRNNPPWVSHSPEKFFLKVLQCPQCEKGVWSYLETSFRFCLGTKPTCHSLPSPASPELLRFHGDLQAFALKLFKCDLYSVDTGQGGGLKSQIIFKVFWSVWDWATLGSRSVLGLVDLLVEASKWMCSVCEVQAWDRERIRRQRLVLTLHDMLGVVVDFWCHKHSRLNRSLVVNGLEDLGQHMASLCQDLPLDVLQEIVPGIVSPRLRMITADSIFKLLCCRNHITLGAVPLSLRKILSYLTPLGKLTTVKDHQADCSSNQPETEHTTSTLITQGSIIKMPSGLVNGASPGKQHIPKGLNRVNAVGETILHRACKRNQVETVLQILALPGIDINAKDHAGWTPLHEACNHGSHACVEALIRHRPAPQLKEQVGGVSPLHDALLCGHTDIAKTLLRHAGSDLLLQRDSLDRTPLDLVSSAVMREELKQCALIGDSAMDLLGSEVRDPSFLESCSCLLKCLLITYQLERAQTQDVPYALQLKLARALKEHSAQKVTEGWADPQSVRLVEDMEAMLGVEEYLSRLVPAIRMCQGAHTRLLIHLLEEMKDQRDGLLTNTQ</sequence>
<gene>
    <name evidence="1" type="ORF">DPEC_G00125140</name>
</gene>
<organism evidence="1 2">
    <name type="scientific">Dallia pectoralis</name>
    <name type="common">Alaska blackfish</name>
    <dbReference type="NCBI Taxonomy" id="75939"/>
    <lineage>
        <taxon>Eukaryota</taxon>
        <taxon>Metazoa</taxon>
        <taxon>Chordata</taxon>
        <taxon>Craniata</taxon>
        <taxon>Vertebrata</taxon>
        <taxon>Euteleostomi</taxon>
        <taxon>Actinopterygii</taxon>
        <taxon>Neopterygii</taxon>
        <taxon>Teleostei</taxon>
        <taxon>Protacanthopterygii</taxon>
        <taxon>Esociformes</taxon>
        <taxon>Umbridae</taxon>
        <taxon>Dallia</taxon>
    </lineage>
</organism>
<proteinExistence type="predicted"/>
<dbReference type="Proteomes" id="UP001157502">
    <property type="component" value="Chromosome 10"/>
</dbReference>
<accession>A0ACC2GR25</accession>
<keyword evidence="2" id="KW-1185">Reference proteome</keyword>
<comment type="caution">
    <text evidence="1">The sequence shown here is derived from an EMBL/GenBank/DDBJ whole genome shotgun (WGS) entry which is preliminary data.</text>
</comment>
<evidence type="ECO:0000313" key="2">
    <source>
        <dbReference type="Proteomes" id="UP001157502"/>
    </source>
</evidence>
<evidence type="ECO:0000313" key="1">
    <source>
        <dbReference type="EMBL" id="KAJ8006139.1"/>
    </source>
</evidence>
<reference evidence="1" key="1">
    <citation type="submission" date="2021-05" db="EMBL/GenBank/DDBJ databases">
        <authorList>
            <person name="Pan Q."/>
            <person name="Jouanno E."/>
            <person name="Zahm M."/>
            <person name="Klopp C."/>
            <person name="Cabau C."/>
            <person name="Louis A."/>
            <person name="Berthelot C."/>
            <person name="Parey E."/>
            <person name="Roest Crollius H."/>
            <person name="Montfort J."/>
            <person name="Robinson-Rechavi M."/>
            <person name="Bouchez O."/>
            <person name="Lampietro C."/>
            <person name="Lopez Roques C."/>
            <person name="Donnadieu C."/>
            <person name="Postlethwait J."/>
            <person name="Bobe J."/>
            <person name="Dillon D."/>
            <person name="Chandos A."/>
            <person name="von Hippel F."/>
            <person name="Guiguen Y."/>
        </authorList>
    </citation>
    <scope>NUCLEOTIDE SEQUENCE</scope>
    <source>
        <strain evidence="1">YG-Jan2019</strain>
    </source>
</reference>
<dbReference type="EMBL" id="CM055737">
    <property type="protein sequence ID" value="KAJ8006139.1"/>
    <property type="molecule type" value="Genomic_DNA"/>
</dbReference>
<name>A0ACC2GR25_DALPE</name>